<reference evidence="1 2" key="1">
    <citation type="submission" date="2017-03" db="EMBL/GenBank/DDBJ databases">
        <title>Genome sequence of Geothermobacter sp. EPR-M, Deep-Sea Iron Reducer.</title>
        <authorList>
            <person name="Tully B."/>
            <person name="Savalia P."/>
            <person name="Abuyen K."/>
            <person name="Baughan C."/>
            <person name="Romero E."/>
            <person name="Ronkowski C."/>
            <person name="Torres B."/>
            <person name="Tremblay J."/>
            <person name="Trujillo A."/>
            <person name="Tyler M."/>
            <person name="Perez-Rodriguez I."/>
            <person name="Amend J."/>
        </authorList>
    </citation>
    <scope>NUCLEOTIDE SEQUENCE [LARGE SCALE GENOMIC DNA]</scope>
    <source>
        <strain evidence="1 2">EPR-M</strain>
    </source>
</reference>
<gene>
    <name evidence="1" type="ORF">B5V00_06460</name>
</gene>
<sequence>MHQEIRLHGHLDETIEYFASVAGRDVRQSYFYEQDGHGLRIFSPGNEFVLSSDGISHRGNGGSFCEYMFGVDQPLADLAKGDIRNRLALYGATYSDRHELLFTDRTDGSSSYDKIFLEGNAVCNYFFFLSGSVSGRRREQQEEIARLLGKQLKRSPHVQHGDDIELLDELMGYLGHRSALYLIKLIHKRHKAYHDTFAELYFADKSISEEDYDRLRQLAEDLQIDRYQQERIRIDVMYKHPDNRRIVDEYRSILIDCNLAGEISTADNARLTRLKTLSVRNKIPSALFYTLDEMLKHDKLVHLDEKDDYLAETRQILEGILLQDADIDAGITNDDMLRLLDAKRQASENRDHQFEQLLLETGKACDERIRDGADLSLLESFSRIVTFFDRYDSVSAHISQLAFMEGMHLGEEAIRSLLGNRNAFEELDAGLFDRLFFLSLLDNKYLGRYGRTKVEILRKGLAAIADGSMTIQELLEKERRTAEQERLYHQLLDHVKDRIRNFYSRYNTRAEQEALRREISEEFTNKGLYDGDIPKGLFRDVVVNIKKEAIYLHNLLPEIVAARDASLREDFLDNSGLDRFYVEELEREYFELNQLNPESLNQIRKGLNP</sequence>
<comment type="caution">
    <text evidence="1">The sequence shown here is derived from an EMBL/GenBank/DDBJ whole genome shotgun (WGS) entry which is preliminary data.</text>
</comment>
<name>A0A1X0Y835_9BACT</name>
<proteinExistence type="predicted"/>
<dbReference type="STRING" id="1969733.B5V00_06460"/>
<dbReference type="InterPro" id="IPR031040">
    <property type="entry name" value="CHP04442"/>
</dbReference>
<dbReference type="EMBL" id="NAAD01000006">
    <property type="protein sequence ID" value="ORJ61276.1"/>
    <property type="molecule type" value="Genomic_DNA"/>
</dbReference>
<dbReference type="OrthoDB" id="5389465at2"/>
<dbReference type="AlphaFoldDB" id="A0A1X0Y835"/>
<accession>A0A1X0Y835</accession>
<dbReference type="NCBIfam" id="TIGR04442">
    <property type="entry name" value="TIGR04442 family protein"/>
    <property type="match status" value="1"/>
</dbReference>
<evidence type="ECO:0000313" key="1">
    <source>
        <dbReference type="EMBL" id="ORJ61276.1"/>
    </source>
</evidence>
<evidence type="ECO:0000313" key="2">
    <source>
        <dbReference type="Proteomes" id="UP000193136"/>
    </source>
</evidence>
<protein>
    <submittedName>
        <fullName evidence="1">TIGR04442 family protein</fullName>
    </submittedName>
</protein>
<dbReference type="Proteomes" id="UP000193136">
    <property type="component" value="Unassembled WGS sequence"/>
</dbReference>
<organism evidence="1 2">
    <name type="scientific">Geothermobacter hydrogeniphilus</name>
    <dbReference type="NCBI Taxonomy" id="1969733"/>
    <lineage>
        <taxon>Bacteria</taxon>
        <taxon>Pseudomonadati</taxon>
        <taxon>Thermodesulfobacteriota</taxon>
        <taxon>Desulfuromonadia</taxon>
        <taxon>Desulfuromonadales</taxon>
        <taxon>Geothermobacteraceae</taxon>
        <taxon>Geothermobacter</taxon>
    </lineage>
</organism>
<dbReference type="RefSeq" id="WP_085009955.1">
    <property type="nucleotide sequence ID" value="NZ_NAAD01000006.1"/>
</dbReference>
<keyword evidence="2" id="KW-1185">Reference proteome</keyword>